<dbReference type="InterPro" id="IPR006130">
    <property type="entry name" value="Asp/Orn_carbamoylTrfase"/>
</dbReference>
<dbReference type="PRINTS" id="PR00101">
    <property type="entry name" value="ATCASE"/>
</dbReference>
<feature type="binding site" evidence="7">
    <location>
        <position position="265"/>
    </location>
    <ligand>
        <name>carbamoyl phosphate</name>
        <dbReference type="ChEBI" id="CHEBI:58228"/>
    </ligand>
</feature>
<evidence type="ECO:0000256" key="5">
    <source>
        <dbReference type="ARBA" id="ARBA00043884"/>
    </source>
</evidence>
<evidence type="ECO:0000313" key="10">
    <source>
        <dbReference type="EMBL" id="BCR04994.1"/>
    </source>
</evidence>
<evidence type="ECO:0000259" key="9">
    <source>
        <dbReference type="Pfam" id="PF02729"/>
    </source>
</evidence>
<feature type="binding site" evidence="7">
    <location>
        <position position="58"/>
    </location>
    <ligand>
        <name>carbamoyl phosphate</name>
        <dbReference type="ChEBI" id="CHEBI:58228"/>
    </ligand>
</feature>
<feature type="binding site" evidence="7">
    <location>
        <position position="169"/>
    </location>
    <ligand>
        <name>L-aspartate</name>
        <dbReference type="ChEBI" id="CHEBI:29991"/>
    </ligand>
</feature>
<feature type="binding site" evidence="7">
    <location>
        <position position="264"/>
    </location>
    <ligand>
        <name>carbamoyl phosphate</name>
        <dbReference type="ChEBI" id="CHEBI:58228"/>
    </ligand>
</feature>
<sequence>MSFRHKHILGTEQLSREDIELILDTADSFKEINSREIKKVPTLRGKTIINLFYEASTRTRTSFEIAGKRLSADTINISASASSVVKGETLEDTAKNLQAMAPDIIVMRHSASGAPHYLAKRLDCSVINAGDGAHEHPSQALLDMLTMRQVKGRIEGLKVAIIGDIAHSRVARSNLYALTRMGATVRLAGPGTMIPPGIERLGAEVHTDINEAIRDADVIIMLRIQLERQGKTLLPTLREYARFYGLNPQNLKLAKDDAIVMHPGPMNRGVEISSFVADGPQNVILDQVENGVAVRMALLYLVAGGEQAEK</sequence>
<dbReference type="InterPro" id="IPR002082">
    <property type="entry name" value="Asp_carbamoyltransf"/>
</dbReference>
<dbReference type="Gene3D" id="3.40.50.1370">
    <property type="entry name" value="Aspartate/ornithine carbamoyltransferase"/>
    <property type="match status" value="2"/>
</dbReference>
<feature type="binding site" evidence="7">
    <location>
        <position position="108"/>
    </location>
    <ligand>
        <name>carbamoyl phosphate</name>
        <dbReference type="ChEBI" id="CHEBI:58228"/>
    </ligand>
</feature>
<comment type="catalytic activity">
    <reaction evidence="6 7">
        <text>carbamoyl phosphate + L-aspartate = N-carbamoyl-L-aspartate + phosphate + H(+)</text>
        <dbReference type="Rhea" id="RHEA:20013"/>
        <dbReference type="ChEBI" id="CHEBI:15378"/>
        <dbReference type="ChEBI" id="CHEBI:29991"/>
        <dbReference type="ChEBI" id="CHEBI:32814"/>
        <dbReference type="ChEBI" id="CHEBI:43474"/>
        <dbReference type="ChEBI" id="CHEBI:58228"/>
        <dbReference type="EC" id="2.1.3.2"/>
    </reaction>
</comment>
<dbReference type="InterPro" id="IPR036901">
    <property type="entry name" value="Asp/Orn_carbamoylTrfase_sf"/>
</dbReference>
<reference evidence="10 11" key="2">
    <citation type="journal article" date="2021" name="Int. J. Syst. Evol. Microbiol.">
        <title>Isolation and Polyphasic Characterization of Desulfuromonas versatilis sp. Nov., an Electrogenic Bacteria Capable of Versatile Metabolism Isolated from a Graphene Oxide-Reducing Enrichment Culture.</title>
        <authorList>
            <person name="Xie L."/>
            <person name="Yoshida N."/>
            <person name="Ishii S."/>
            <person name="Meng L."/>
        </authorList>
    </citation>
    <scope>NUCLEOTIDE SEQUENCE [LARGE SCALE GENOMIC DNA]</scope>
    <source>
        <strain evidence="10 11">NIT-T3</strain>
    </source>
</reference>
<dbReference type="PROSITE" id="PS00097">
    <property type="entry name" value="CARBAMOYLTRANSFERASE"/>
    <property type="match status" value="1"/>
</dbReference>
<comment type="similarity">
    <text evidence="2 7">Belongs to the aspartate/ornithine carbamoyltransferase superfamily. ATCase family.</text>
</comment>
<dbReference type="InterPro" id="IPR006131">
    <property type="entry name" value="Asp_carbamoyltransf_Asp/Orn-bd"/>
</dbReference>
<evidence type="ECO:0000313" key="11">
    <source>
        <dbReference type="Proteomes" id="UP001319827"/>
    </source>
</evidence>
<dbReference type="NCBIfam" id="NF002032">
    <property type="entry name" value="PRK00856.1"/>
    <property type="match status" value="1"/>
</dbReference>
<dbReference type="NCBIfam" id="TIGR00670">
    <property type="entry name" value="asp_carb_tr"/>
    <property type="match status" value="1"/>
</dbReference>
<evidence type="ECO:0000256" key="1">
    <source>
        <dbReference type="ARBA" id="ARBA00004852"/>
    </source>
</evidence>
<comment type="subunit">
    <text evidence="7">Heterododecamer (2C3:3R2) of six catalytic PyrB chains organized as two trimers (C3), and six regulatory PyrI chains organized as three dimers (R2).</text>
</comment>
<dbReference type="InterPro" id="IPR006132">
    <property type="entry name" value="Asp/Orn_carbamoyltranf_P-bd"/>
</dbReference>
<evidence type="ECO:0000256" key="7">
    <source>
        <dbReference type="HAMAP-Rule" id="MF_00001"/>
    </source>
</evidence>
<evidence type="ECO:0000256" key="3">
    <source>
        <dbReference type="ARBA" id="ARBA00022679"/>
    </source>
</evidence>
<feature type="domain" description="Aspartate/ornithine carbamoyltransferase carbamoyl-P binding" evidence="9">
    <location>
        <begin position="6"/>
        <end position="149"/>
    </location>
</feature>
<feature type="binding site" evidence="7">
    <location>
        <position position="59"/>
    </location>
    <ligand>
        <name>carbamoyl phosphate</name>
        <dbReference type="ChEBI" id="CHEBI:58228"/>
    </ligand>
</feature>
<dbReference type="PANTHER" id="PTHR45753:SF6">
    <property type="entry name" value="ASPARTATE CARBAMOYLTRANSFERASE"/>
    <property type="match status" value="1"/>
</dbReference>
<feature type="binding site" evidence="7">
    <location>
        <position position="86"/>
    </location>
    <ligand>
        <name>L-aspartate</name>
        <dbReference type="ChEBI" id="CHEBI:29991"/>
    </ligand>
</feature>
<dbReference type="HAMAP" id="MF_00001">
    <property type="entry name" value="Asp_carb_tr"/>
    <property type="match status" value="1"/>
</dbReference>
<feature type="binding site" evidence="7">
    <location>
        <position position="139"/>
    </location>
    <ligand>
        <name>carbamoyl phosphate</name>
        <dbReference type="ChEBI" id="CHEBI:58228"/>
    </ligand>
</feature>
<protein>
    <recommendedName>
        <fullName evidence="7">Aspartate carbamoyltransferase</fullName>
        <ecNumber evidence="7">2.1.3.2</ecNumber>
    </recommendedName>
    <alternativeName>
        <fullName evidence="7">Aspartate transcarbamylase</fullName>
        <shortName evidence="7">ATCase</shortName>
    </alternativeName>
</protein>
<dbReference type="Pfam" id="PF02729">
    <property type="entry name" value="OTCace_N"/>
    <property type="match status" value="1"/>
</dbReference>
<feature type="domain" description="Aspartate/ornithine carbamoyltransferase Asp/Orn-binding" evidence="8">
    <location>
        <begin position="155"/>
        <end position="301"/>
    </location>
</feature>
<evidence type="ECO:0000256" key="2">
    <source>
        <dbReference type="ARBA" id="ARBA00008896"/>
    </source>
</evidence>
<keyword evidence="4 7" id="KW-0665">Pyrimidine biosynthesis</keyword>
<keyword evidence="11" id="KW-1185">Reference proteome</keyword>
<dbReference type="Pfam" id="PF00185">
    <property type="entry name" value="OTCace"/>
    <property type="match status" value="1"/>
</dbReference>
<dbReference type="SUPFAM" id="SSF53671">
    <property type="entry name" value="Aspartate/ornithine carbamoyltransferase"/>
    <property type="match status" value="1"/>
</dbReference>
<dbReference type="Proteomes" id="UP001319827">
    <property type="component" value="Chromosome"/>
</dbReference>
<dbReference type="EC" id="2.1.3.2" evidence="7"/>
<keyword evidence="3 7" id="KW-0808">Transferase</keyword>
<proteinExistence type="inferred from homology"/>
<dbReference type="PRINTS" id="PR00100">
    <property type="entry name" value="AOTCASE"/>
</dbReference>
<name>A0ABM8HRT2_9BACT</name>
<organism evidence="10 11">
    <name type="scientific">Desulfuromonas versatilis</name>
    <dbReference type="NCBI Taxonomy" id="2802975"/>
    <lineage>
        <taxon>Bacteria</taxon>
        <taxon>Pseudomonadati</taxon>
        <taxon>Thermodesulfobacteriota</taxon>
        <taxon>Desulfuromonadia</taxon>
        <taxon>Desulfuromonadales</taxon>
        <taxon>Desulfuromonadaceae</taxon>
        <taxon>Desulfuromonas</taxon>
    </lineage>
</organism>
<gene>
    <name evidence="7 10" type="primary">pyrB</name>
    <name evidence="10" type="ORF">DESUT3_20630</name>
</gene>
<evidence type="ECO:0000256" key="4">
    <source>
        <dbReference type="ARBA" id="ARBA00022975"/>
    </source>
</evidence>
<dbReference type="EMBL" id="AP024355">
    <property type="protein sequence ID" value="BCR04994.1"/>
    <property type="molecule type" value="Genomic_DNA"/>
</dbReference>
<comment type="pathway">
    <text evidence="1 7">Pyrimidine metabolism; UMP biosynthesis via de novo pathway; (S)-dihydroorotate from bicarbonate: step 2/3.</text>
</comment>
<accession>A0ABM8HRT2</accession>
<reference evidence="10 11" key="1">
    <citation type="journal article" date="2016" name="C (Basel)">
        <title>Selective Growth of and Electricity Production by Marine Exoelectrogenic Bacteria in Self-Aggregated Hydrogel of Microbially Reduced Graphene Oxide.</title>
        <authorList>
            <person name="Yoshida N."/>
            <person name="Goto Y."/>
            <person name="Miyata Y."/>
        </authorList>
    </citation>
    <scope>NUCLEOTIDE SEQUENCE [LARGE SCALE GENOMIC DNA]</scope>
    <source>
        <strain evidence="10 11">NIT-T3</strain>
    </source>
</reference>
<evidence type="ECO:0000259" key="8">
    <source>
        <dbReference type="Pfam" id="PF00185"/>
    </source>
</evidence>
<feature type="binding site" evidence="7">
    <location>
        <position position="223"/>
    </location>
    <ligand>
        <name>L-aspartate</name>
        <dbReference type="ChEBI" id="CHEBI:29991"/>
    </ligand>
</feature>
<evidence type="ECO:0000256" key="6">
    <source>
        <dbReference type="ARBA" id="ARBA00048859"/>
    </source>
</evidence>
<feature type="binding site" evidence="7">
    <location>
        <position position="136"/>
    </location>
    <ligand>
        <name>carbamoyl phosphate</name>
        <dbReference type="ChEBI" id="CHEBI:58228"/>
    </ligand>
</feature>
<dbReference type="RefSeq" id="WP_221248431.1">
    <property type="nucleotide sequence ID" value="NZ_AP024355.1"/>
</dbReference>
<comment type="function">
    <text evidence="5 7">Catalyzes the condensation of carbamoyl phosphate and aspartate to form carbamoyl aspartate and inorganic phosphate, the committed step in the de novo pyrimidine nucleotide biosynthesis pathway.</text>
</comment>
<dbReference type="PANTHER" id="PTHR45753">
    <property type="entry name" value="ORNITHINE CARBAMOYLTRANSFERASE, MITOCHONDRIAL"/>
    <property type="match status" value="1"/>
</dbReference>